<evidence type="ECO:0000313" key="11">
    <source>
        <dbReference type="Proteomes" id="UP000352698"/>
    </source>
</evidence>
<evidence type="ECO:0000313" key="10">
    <source>
        <dbReference type="EMBL" id="VTQ58312.1"/>
    </source>
</evidence>
<gene>
    <name evidence="10" type="primary">cbiO2</name>
    <name evidence="10" type="ORF">NCTC12204_00092</name>
</gene>
<keyword evidence="7 8" id="KW-0472">Membrane</keyword>
<reference evidence="10 11" key="1">
    <citation type="submission" date="2019-05" db="EMBL/GenBank/DDBJ databases">
        <authorList>
            <consortium name="Pathogen Informatics"/>
        </authorList>
    </citation>
    <scope>NUCLEOTIDE SEQUENCE [LARGE SCALE GENOMIC DNA]</scope>
    <source>
        <strain evidence="10 11">NCTC12204</strain>
    </source>
</reference>
<evidence type="ECO:0000256" key="3">
    <source>
        <dbReference type="ARBA" id="ARBA00022475"/>
    </source>
</evidence>
<sequence>MVMDIRFEKVDFTYQPNTPFEQRALFDIDLMIKENSYTALVGHTGSGKSTLLQHLNALIKPTSGIVHIGDRQIKPDTNNKNLKPIRKKVGIVFQFPEAQLFEETVAKDIAFGPKNFGVSEEDARDLAKETLEQVGLDETYLERSPFELSGGQMRRVAIAGVLAMKPEVLVLDEPTAGLDPQGRKEMMDMFWRLHKEQKITIVLVTHLMDDVANYADYVYVLEKGRIVNSGQPHAVFQNLSWLKEKQLGVPTATEFAEKLNSRTALFSELPITADELADQLVALVGGQPYDE</sequence>
<dbReference type="PROSITE" id="PS00211">
    <property type="entry name" value="ABC_TRANSPORTER_1"/>
    <property type="match status" value="1"/>
</dbReference>
<dbReference type="Proteomes" id="UP000352698">
    <property type="component" value="Unassembled WGS sequence"/>
</dbReference>
<dbReference type="EMBL" id="CABEEP010000001">
    <property type="protein sequence ID" value="VTQ58312.1"/>
    <property type="molecule type" value="Genomic_DNA"/>
</dbReference>
<dbReference type="InterPro" id="IPR027417">
    <property type="entry name" value="P-loop_NTPase"/>
</dbReference>
<dbReference type="GO" id="GO:0005524">
    <property type="term" value="F:ATP binding"/>
    <property type="evidence" value="ECO:0007669"/>
    <property type="project" value="UniProtKB-UniRule"/>
</dbReference>
<evidence type="ECO:0000256" key="1">
    <source>
        <dbReference type="ARBA" id="ARBA00004202"/>
    </source>
</evidence>
<dbReference type="SMART" id="SM00382">
    <property type="entry name" value="AAA"/>
    <property type="match status" value="1"/>
</dbReference>
<keyword evidence="2 8" id="KW-0813">Transport</keyword>
<dbReference type="Gene3D" id="3.40.50.300">
    <property type="entry name" value="P-loop containing nucleotide triphosphate hydrolases"/>
    <property type="match status" value="1"/>
</dbReference>
<dbReference type="NCBIfam" id="TIGR04521">
    <property type="entry name" value="ECF_ATPase_2"/>
    <property type="match status" value="1"/>
</dbReference>
<evidence type="ECO:0000259" key="9">
    <source>
        <dbReference type="PROSITE" id="PS50893"/>
    </source>
</evidence>
<keyword evidence="6" id="KW-1278">Translocase</keyword>
<dbReference type="EC" id="7.-.-.-" evidence="8"/>
<dbReference type="FunFam" id="3.40.50.300:FF:000224">
    <property type="entry name" value="Energy-coupling factor transporter ATP-binding protein EcfA"/>
    <property type="match status" value="1"/>
</dbReference>
<dbReference type="InterPro" id="IPR017871">
    <property type="entry name" value="ABC_transporter-like_CS"/>
</dbReference>
<dbReference type="SUPFAM" id="SSF52540">
    <property type="entry name" value="P-loop containing nucleoside triphosphate hydrolases"/>
    <property type="match status" value="1"/>
</dbReference>
<dbReference type="InterPro" id="IPR030946">
    <property type="entry name" value="EcfA2"/>
</dbReference>
<proteinExistence type="inferred from homology"/>
<dbReference type="InterPro" id="IPR050095">
    <property type="entry name" value="ECF_ABC_transporter_ATP-bd"/>
</dbReference>
<evidence type="ECO:0000256" key="7">
    <source>
        <dbReference type="ARBA" id="ARBA00023136"/>
    </source>
</evidence>
<keyword evidence="10" id="KW-0378">Hydrolase</keyword>
<keyword evidence="4 8" id="KW-0547">Nucleotide-binding</keyword>
<dbReference type="InterPro" id="IPR003593">
    <property type="entry name" value="AAA+_ATPase"/>
</dbReference>
<dbReference type="PROSITE" id="PS50893">
    <property type="entry name" value="ABC_TRANSPORTER_2"/>
    <property type="match status" value="1"/>
</dbReference>
<comment type="caution">
    <text evidence="10">The sequence shown here is derived from an EMBL/GenBank/DDBJ whole genome shotgun (WGS) entry which is preliminary data.</text>
</comment>
<feature type="domain" description="ABC transporter" evidence="9">
    <location>
        <begin position="5"/>
        <end position="248"/>
    </location>
</feature>
<dbReference type="CDD" id="cd03225">
    <property type="entry name" value="ABC_cobalt_CbiO_domain1"/>
    <property type="match status" value="1"/>
</dbReference>
<dbReference type="AlphaFoldDB" id="A0A7Z9ARP9"/>
<dbReference type="InterPro" id="IPR015856">
    <property type="entry name" value="ABC_transpr_CbiO/EcfA_su"/>
</dbReference>
<keyword evidence="3 8" id="KW-1003">Cell membrane</keyword>
<evidence type="ECO:0000256" key="2">
    <source>
        <dbReference type="ARBA" id="ARBA00022448"/>
    </source>
</evidence>
<dbReference type="GO" id="GO:0043190">
    <property type="term" value="C:ATP-binding cassette (ABC) transporter complex"/>
    <property type="evidence" value="ECO:0007669"/>
    <property type="project" value="TreeGrafter"/>
</dbReference>
<dbReference type="NCBIfam" id="NF010155">
    <property type="entry name" value="PRK13634.1"/>
    <property type="match status" value="1"/>
</dbReference>
<protein>
    <recommendedName>
        <fullName evidence="8">Energy-coupling factor transporter ATP-binding protein EcfA2</fullName>
        <ecNumber evidence="8">7.-.-.-</ecNumber>
    </recommendedName>
</protein>
<evidence type="ECO:0000256" key="4">
    <source>
        <dbReference type="ARBA" id="ARBA00022741"/>
    </source>
</evidence>
<comment type="similarity">
    <text evidence="8">Belongs to the ABC transporter superfamily. Energy-coupling factor EcfA family.</text>
</comment>
<dbReference type="Pfam" id="PF00005">
    <property type="entry name" value="ABC_tran"/>
    <property type="match status" value="1"/>
</dbReference>
<dbReference type="PANTHER" id="PTHR43553">
    <property type="entry name" value="HEAVY METAL TRANSPORTER"/>
    <property type="match status" value="1"/>
</dbReference>
<comment type="subcellular location">
    <subcellularLocation>
        <location evidence="1 8">Cell membrane</location>
        <topology evidence="1 8">Peripheral membrane protein</topology>
    </subcellularLocation>
</comment>
<dbReference type="PANTHER" id="PTHR43553:SF27">
    <property type="entry name" value="ENERGY-COUPLING FACTOR TRANSPORTER ATP-BINDING PROTEIN ECFA2"/>
    <property type="match status" value="1"/>
</dbReference>
<evidence type="ECO:0000256" key="8">
    <source>
        <dbReference type="RuleBase" id="RU365104"/>
    </source>
</evidence>
<keyword evidence="5 8" id="KW-0067">ATP-binding</keyword>
<comment type="function">
    <text evidence="8">ATP-binding (A) component of a common energy-coupling factor (ECF) ABC-transporter complex.</text>
</comment>
<evidence type="ECO:0000256" key="5">
    <source>
        <dbReference type="ARBA" id="ARBA00022840"/>
    </source>
</evidence>
<organism evidence="10 11">
    <name type="scientific">Enterococcus hirae</name>
    <dbReference type="NCBI Taxonomy" id="1354"/>
    <lineage>
        <taxon>Bacteria</taxon>
        <taxon>Bacillati</taxon>
        <taxon>Bacillota</taxon>
        <taxon>Bacilli</taxon>
        <taxon>Lactobacillales</taxon>
        <taxon>Enterococcaceae</taxon>
        <taxon>Enterococcus</taxon>
    </lineage>
</organism>
<dbReference type="GO" id="GO:0016887">
    <property type="term" value="F:ATP hydrolysis activity"/>
    <property type="evidence" value="ECO:0007669"/>
    <property type="project" value="InterPro"/>
</dbReference>
<comment type="subunit">
    <text evidence="8">Forms a stable energy-coupling factor (ECF) transporter complex composed of 2 membrane-embedded substrate-binding proteins (S component), 2 ATP-binding proteins (A component) and 2 transmembrane proteins (T component).</text>
</comment>
<evidence type="ECO:0000256" key="6">
    <source>
        <dbReference type="ARBA" id="ARBA00022967"/>
    </source>
</evidence>
<dbReference type="InterPro" id="IPR003439">
    <property type="entry name" value="ABC_transporter-like_ATP-bd"/>
</dbReference>
<accession>A0A7Z9ARP9</accession>
<dbReference type="GO" id="GO:0042626">
    <property type="term" value="F:ATPase-coupled transmembrane transporter activity"/>
    <property type="evidence" value="ECO:0007669"/>
    <property type="project" value="TreeGrafter"/>
</dbReference>
<name>A0A7Z9ARP9_ENTHR</name>